<dbReference type="AlphaFoldDB" id="A0A2T5UYK5"/>
<dbReference type="Gene3D" id="3.60.15.10">
    <property type="entry name" value="Ribonuclease Z/Hydroxyacylglutathione hydrolase-like"/>
    <property type="match status" value="1"/>
</dbReference>
<keyword evidence="1" id="KW-0378">Hydrolase</keyword>
<dbReference type="OrthoDB" id="7020662at2"/>
<reference evidence="1 2" key="1">
    <citation type="submission" date="2018-04" db="EMBL/GenBank/DDBJ databases">
        <title>Genomic Encyclopedia of Archaeal and Bacterial Type Strains, Phase II (KMG-II): from individual species to whole genera.</title>
        <authorList>
            <person name="Goeker M."/>
        </authorList>
    </citation>
    <scope>NUCLEOTIDE SEQUENCE [LARGE SCALE GENOMIC DNA]</scope>
    <source>
        <strain evidence="1 2">DSM 23382</strain>
    </source>
</reference>
<dbReference type="InterPro" id="IPR036866">
    <property type="entry name" value="RibonucZ/Hydroxyglut_hydro"/>
</dbReference>
<evidence type="ECO:0000313" key="1">
    <source>
        <dbReference type="EMBL" id="PTW56588.1"/>
    </source>
</evidence>
<dbReference type="SUPFAM" id="SSF56281">
    <property type="entry name" value="Metallo-hydrolase/oxidoreductase"/>
    <property type="match status" value="1"/>
</dbReference>
<dbReference type="RefSeq" id="WP_107991629.1">
    <property type="nucleotide sequence ID" value="NZ_QAYG01000011.1"/>
</dbReference>
<dbReference type="GO" id="GO:0016787">
    <property type="term" value="F:hydrolase activity"/>
    <property type="evidence" value="ECO:0007669"/>
    <property type="project" value="UniProtKB-KW"/>
</dbReference>
<name>A0A2T5UYK5_9HYPH</name>
<dbReference type="PANTHER" id="PTHR30619:SF1">
    <property type="entry name" value="RECOMBINATION PROTEIN 2"/>
    <property type="match status" value="1"/>
</dbReference>
<comment type="caution">
    <text evidence="1">The sequence shown here is derived from an EMBL/GenBank/DDBJ whole genome shotgun (WGS) entry which is preliminary data.</text>
</comment>
<dbReference type="Proteomes" id="UP000244081">
    <property type="component" value="Unassembled WGS sequence"/>
</dbReference>
<gene>
    <name evidence="1" type="ORF">C8N35_11151</name>
</gene>
<dbReference type="PANTHER" id="PTHR30619">
    <property type="entry name" value="DNA INTERNALIZATION/COMPETENCE PROTEIN COMEC/REC2"/>
    <property type="match status" value="1"/>
</dbReference>
<evidence type="ECO:0000313" key="2">
    <source>
        <dbReference type="Proteomes" id="UP000244081"/>
    </source>
</evidence>
<keyword evidence="2" id="KW-1185">Reference proteome</keyword>
<dbReference type="EMBL" id="QAYG01000011">
    <property type="protein sequence ID" value="PTW56588.1"/>
    <property type="molecule type" value="Genomic_DNA"/>
</dbReference>
<organism evidence="1 2">
    <name type="scientific">Breoghania corrubedonensis</name>
    <dbReference type="NCBI Taxonomy" id="665038"/>
    <lineage>
        <taxon>Bacteria</taxon>
        <taxon>Pseudomonadati</taxon>
        <taxon>Pseudomonadota</taxon>
        <taxon>Alphaproteobacteria</taxon>
        <taxon>Hyphomicrobiales</taxon>
        <taxon>Stappiaceae</taxon>
        <taxon>Breoghania</taxon>
    </lineage>
</organism>
<proteinExistence type="predicted"/>
<sequence length="487" mass="53686">MTVGSITFHVLDVGQGACNFVEIFDEDGLVSHIMLIDLGTNSSQKIATENVAWLREQIENNNNYLDVLVLTHGDTDHYNMIAKILPAFGPPAGNQIGMVRYGGPAWRYKRGALITTLGGYTGDIGSFTPRQTSYDLYEDPKWEPIWQTGDEADDAFLQLIIANTPHPRDPASFAKYQSMNAEAVNTKSVVLGLEWDGHWIVATGDATSTTLGAIDDLLENEDDLPTTFMMTVPHHGSRKTTYDLKLANDIPSGLARGVVDDFLMRFEPYTYSISAGEKRHHHPSMYLVEQFADNIYSDVSYWGDPDLDNGRHFLTSWIDLTVTGHAVAPAWPPGARWQYATTQTRQNVYSTLYFKDAQYNRIDYDRYIAPPLPAAPSGDDEIDDVPAGRNWEFRMDDEALHVGSSENEARAKAERADVARSVFAGPRAAFTAAGRTLRRAGTAASAIRLPRPPCAGFSRLAARSAEAHAVSVPSNATGRLRGLKVIA</sequence>
<dbReference type="InterPro" id="IPR052159">
    <property type="entry name" value="Competence_DNA_uptake"/>
</dbReference>
<accession>A0A2T5UYK5</accession>
<protein>
    <submittedName>
        <fullName evidence="1">Beta-lactamase superfamily II metal-dependent hydrolase</fullName>
    </submittedName>
</protein>